<keyword evidence="3" id="KW-1185">Reference proteome</keyword>
<name>A0A7W8QPG4_9ACTN</name>
<reference evidence="2 3" key="1">
    <citation type="submission" date="2020-08" db="EMBL/GenBank/DDBJ databases">
        <title>Sequencing the genomes of 1000 actinobacteria strains.</title>
        <authorList>
            <person name="Klenk H.-P."/>
        </authorList>
    </citation>
    <scope>NUCLEOTIDE SEQUENCE [LARGE SCALE GENOMIC DNA]</scope>
    <source>
        <strain evidence="2 3">DSM 44551</strain>
    </source>
</reference>
<comment type="caution">
    <text evidence="2">The sequence shown here is derived from an EMBL/GenBank/DDBJ whole genome shotgun (WGS) entry which is preliminary data.</text>
</comment>
<evidence type="ECO:0000259" key="1">
    <source>
        <dbReference type="Pfam" id="PF13460"/>
    </source>
</evidence>
<dbReference type="AlphaFoldDB" id="A0A7W8QPG4"/>
<dbReference type="Proteomes" id="UP000572635">
    <property type="component" value="Unassembled WGS sequence"/>
</dbReference>
<feature type="domain" description="NAD(P)-binding" evidence="1">
    <location>
        <begin position="22"/>
        <end position="185"/>
    </location>
</feature>
<dbReference type="EMBL" id="JACHDB010000001">
    <property type="protein sequence ID" value="MBB5433455.1"/>
    <property type="molecule type" value="Genomic_DNA"/>
</dbReference>
<organism evidence="2 3">
    <name type="scientific">Nocardiopsis composta</name>
    <dbReference type="NCBI Taxonomy" id="157465"/>
    <lineage>
        <taxon>Bacteria</taxon>
        <taxon>Bacillati</taxon>
        <taxon>Actinomycetota</taxon>
        <taxon>Actinomycetes</taxon>
        <taxon>Streptosporangiales</taxon>
        <taxon>Nocardiopsidaceae</taxon>
        <taxon>Nocardiopsis</taxon>
    </lineage>
</organism>
<dbReference type="InterPro" id="IPR051604">
    <property type="entry name" value="Ergot_Alk_Oxidoreductase"/>
</dbReference>
<accession>A0A7W8QPG4</accession>
<dbReference type="InterPro" id="IPR016040">
    <property type="entry name" value="NAD(P)-bd_dom"/>
</dbReference>
<protein>
    <submittedName>
        <fullName evidence="2">Uncharacterized protein YbjT (DUF2867 family)</fullName>
    </submittedName>
</protein>
<sequence length="292" mass="30887">MDESEKNTQSEAARGGEVLVLGATGKTGRRVVRRLAEAGVPVRAASRRSATAFDWEDRGTWGPAVAGASAVYLVAPEDPEPVKPFTAEAVAAGVRRFVVLSGRGLERVGSDFEFGAGMAAAEAAVRESGAEWTILRPNNFFQNFTEDLWLEPVRAGRLALPIGDVPEPFIDAEDIAEVAAAALTEDGHAGRVYDLSGPEDLTFADAARIIGGAAGRQVRFAELAPDEYRAELRGLGFPEPAITLLDSMFAIHRAGITAGPADGVRQALGRPAADFTTWARRTAATGVWAEQG</sequence>
<dbReference type="Gene3D" id="3.40.50.720">
    <property type="entry name" value="NAD(P)-binding Rossmann-like Domain"/>
    <property type="match status" value="1"/>
</dbReference>
<dbReference type="PANTHER" id="PTHR43162">
    <property type="match status" value="1"/>
</dbReference>
<dbReference type="Pfam" id="PF13460">
    <property type="entry name" value="NAD_binding_10"/>
    <property type="match status" value="1"/>
</dbReference>
<gene>
    <name evidence="2" type="ORF">HDA36_003539</name>
</gene>
<dbReference type="SUPFAM" id="SSF51735">
    <property type="entry name" value="NAD(P)-binding Rossmann-fold domains"/>
    <property type="match status" value="1"/>
</dbReference>
<evidence type="ECO:0000313" key="2">
    <source>
        <dbReference type="EMBL" id="MBB5433455.1"/>
    </source>
</evidence>
<dbReference type="InterPro" id="IPR036291">
    <property type="entry name" value="NAD(P)-bd_dom_sf"/>
</dbReference>
<proteinExistence type="predicted"/>
<dbReference type="RefSeq" id="WP_184393229.1">
    <property type="nucleotide sequence ID" value="NZ_BAAAJD010000014.1"/>
</dbReference>
<evidence type="ECO:0000313" key="3">
    <source>
        <dbReference type="Proteomes" id="UP000572635"/>
    </source>
</evidence>
<dbReference type="PANTHER" id="PTHR43162:SF1">
    <property type="entry name" value="PRESTALK A DIFFERENTIATION PROTEIN A"/>
    <property type="match status" value="1"/>
</dbReference>
<dbReference type="Gene3D" id="3.90.25.10">
    <property type="entry name" value="UDP-galactose 4-epimerase, domain 1"/>
    <property type="match status" value="1"/>
</dbReference>